<reference evidence="2 4" key="1">
    <citation type="journal article" date="2017" name="Nature">
        <title>The sunflower genome provides insights into oil metabolism, flowering and Asterid evolution.</title>
        <authorList>
            <person name="Badouin H."/>
            <person name="Gouzy J."/>
            <person name="Grassa C.J."/>
            <person name="Murat F."/>
            <person name="Staton S.E."/>
            <person name="Cottret L."/>
            <person name="Lelandais-Briere C."/>
            <person name="Owens G.L."/>
            <person name="Carrere S."/>
            <person name="Mayjonade B."/>
            <person name="Legrand L."/>
            <person name="Gill N."/>
            <person name="Kane N.C."/>
            <person name="Bowers J.E."/>
            <person name="Hubner S."/>
            <person name="Bellec A."/>
            <person name="Berard A."/>
            <person name="Berges H."/>
            <person name="Blanchet N."/>
            <person name="Boniface M.C."/>
            <person name="Brunel D."/>
            <person name="Catrice O."/>
            <person name="Chaidir N."/>
            <person name="Claudel C."/>
            <person name="Donnadieu C."/>
            <person name="Faraut T."/>
            <person name="Fievet G."/>
            <person name="Helmstetter N."/>
            <person name="King M."/>
            <person name="Knapp S.J."/>
            <person name="Lai Z."/>
            <person name="Le Paslier M.C."/>
            <person name="Lippi Y."/>
            <person name="Lorenzon L."/>
            <person name="Mandel J.R."/>
            <person name="Marage G."/>
            <person name="Marchand G."/>
            <person name="Marquand E."/>
            <person name="Bret-Mestries E."/>
            <person name="Morien E."/>
            <person name="Nambeesan S."/>
            <person name="Nguyen T."/>
            <person name="Pegot-Espagnet P."/>
            <person name="Pouilly N."/>
            <person name="Raftis F."/>
            <person name="Sallet E."/>
            <person name="Schiex T."/>
            <person name="Thomas J."/>
            <person name="Vandecasteele C."/>
            <person name="Vares D."/>
            <person name="Vear F."/>
            <person name="Vautrin S."/>
            <person name="Crespi M."/>
            <person name="Mangin B."/>
            <person name="Burke J.M."/>
            <person name="Salse J."/>
            <person name="Munos S."/>
            <person name="Vincourt P."/>
            <person name="Rieseberg L.H."/>
            <person name="Langlade N.B."/>
        </authorList>
    </citation>
    <scope>NUCLEOTIDE SEQUENCE [LARGE SCALE GENOMIC DNA]</scope>
    <source>
        <strain evidence="4">cv. SF193</strain>
        <tissue evidence="2">Leaves</tissue>
    </source>
</reference>
<feature type="region of interest" description="Disordered" evidence="1">
    <location>
        <begin position="15"/>
        <end position="57"/>
    </location>
</feature>
<accession>A0A251SAN2</accession>
<gene>
    <name evidence="3" type="ORF">HannXRQ_Chr15g0485011</name>
    <name evidence="2" type="ORF">HanXRQr2_Chr15g0706221</name>
</gene>
<proteinExistence type="predicted"/>
<reference evidence="2" key="3">
    <citation type="submission" date="2020-06" db="EMBL/GenBank/DDBJ databases">
        <title>Helianthus annuus Genome sequencing and assembly Release 2.</title>
        <authorList>
            <person name="Gouzy J."/>
            <person name="Langlade N."/>
            <person name="Munos S."/>
        </authorList>
    </citation>
    <scope>NUCLEOTIDE SEQUENCE</scope>
    <source>
        <tissue evidence="2">Leaves</tissue>
    </source>
</reference>
<sequence>MTPWVWGDGGGYAAAVSGGVDGGSRRTAGGSVVRHPMGGDTGEQHHQKPSGRRAGEGVLNGVMMVTQGWYCVTTQGREER</sequence>
<evidence type="ECO:0000313" key="2">
    <source>
        <dbReference type="EMBL" id="KAF5765646.1"/>
    </source>
</evidence>
<dbReference type="EMBL" id="MNCJ02000330">
    <property type="protein sequence ID" value="KAF5765646.1"/>
    <property type="molecule type" value="Genomic_DNA"/>
</dbReference>
<reference evidence="3" key="2">
    <citation type="submission" date="2017-02" db="EMBL/GenBank/DDBJ databases">
        <title>Sunflower complete genome.</title>
        <authorList>
            <person name="Langlade N."/>
            <person name="Munos S."/>
        </authorList>
    </citation>
    <scope>NUCLEOTIDE SEQUENCE [LARGE SCALE GENOMIC DNA]</scope>
    <source>
        <tissue evidence="3">Leaves</tissue>
    </source>
</reference>
<dbReference type="Proteomes" id="UP000215914">
    <property type="component" value="Chromosome 15"/>
</dbReference>
<keyword evidence="4" id="KW-1185">Reference proteome</keyword>
<dbReference type="Gramene" id="mRNA:HanXRQr2_Chr15g0706221">
    <property type="protein sequence ID" value="CDS:HanXRQr2_Chr15g0706221.1"/>
    <property type="gene ID" value="HanXRQr2_Chr15g0706221"/>
</dbReference>
<evidence type="ECO:0000313" key="3">
    <source>
        <dbReference type="EMBL" id="OTF95611.1"/>
    </source>
</evidence>
<evidence type="ECO:0000313" key="4">
    <source>
        <dbReference type="Proteomes" id="UP000215914"/>
    </source>
</evidence>
<dbReference type="AlphaFoldDB" id="A0A251SAN2"/>
<name>A0A251SAN2_HELAN</name>
<organism evidence="3 4">
    <name type="scientific">Helianthus annuus</name>
    <name type="common">Common sunflower</name>
    <dbReference type="NCBI Taxonomy" id="4232"/>
    <lineage>
        <taxon>Eukaryota</taxon>
        <taxon>Viridiplantae</taxon>
        <taxon>Streptophyta</taxon>
        <taxon>Embryophyta</taxon>
        <taxon>Tracheophyta</taxon>
        <taxon>Spermatophyta</taxon>
        <taxon>Magnoliopsida</taxon>
        <taxon>eudicotyledons</taxon>
        <taxon>Gunneridae</taxon>
        <taxon>Pentapetalae</taxon>
        <taxon>asterids</taxon>
        <taxon>campanulids</taxon>
        <taxon>Asterales</taxon>
        <taxon>Asteraceae</taxon>
        <taxon>Asteroideae</taxon>
        <taxon>Heliantheae alliance</taxon>
        <taxon>Heliantheae</taxon>
        <taxon>Helianthus</taxon>
    </lineage>
</organism>
<evidence type="ECO:0000256" key="1">
    <source>
        <dbReference type="SAM" id="MobiDB-lite"/>
    </source>
</evidence>
<protein>
    <submittedName>
        <fullName evidence="3">Uncharacterized protein</fullName>
    </submittedName>
</protein>
<dbReference type="EMBL" id="CM007904">
    <property type="protein sequence ID" value="OTF95611.1"/>
    <property type="molecule type" value="Genomic_DNA"/>
</dbReference>
<dbReference type="InParanoid" id="A0A251SAN2"/>